<dbReference type="PANTHER" id="PTHR12604">
    <property type="entry name" value="KU AUTOANTIGEN DNA HELICASE"/>
    <property type="match status" value="1"/>
</dbReference>
<dbReference type="FunFam" id="2.40.290.10:FF:000001">
    <property type="entry name" value="X-ray repair cross complementing 6"/>
    <property type="match status" value="1"/>
</dbReference>
<dbReference type="PROSITE" id="PS50234">
    <property type="entry name" value="VWFA"/>
    <property type="match status" value="1"/>
</dbReference>
<dbReference type="InterPro" id="IPR027388">
    <property type="entry name" value="Ku70_bridge/pillars_dom_sf"/>
</dbReference>
<dbReference type="InterPro" id="IPR005160">
    <property type="entry name" value="Ku_C"/>
</dbReference>
<name>A0A0L0HD90_SPIPD</name>
<dbReference type="InParanoid" id="A0A0L0HD90"/>
<dbReference type="GO" id="GO:0003690">
    <property type="term" value="F:double-stranded DNA binding"/>
    <property type="evidence" value="ECO:0007669"/>
    <property type="project" value="TreeGrafter"/>
</dbReference>
<dbReference type="Pfam" id="PF03730">
    <property type="entry name" value="Ku_C"/>
    <property type="match status" value="1"/>
</dbReference>
<dbReference type="OrthoDB" id="3249161at2759"/>
<dbReference type="GO" id="GO:0000781">
    <property type="term" value="C:chromosome, telomeric region"/>
    <property type="evidence" value="ECO:0007669"/>
    <property type="project" value="UniProtKB-SubCell"/>
</dbReference>
<dbReference type="Pfam" id="PF03731">
    <property type="entry name" value="Ku_N"/>
    <property type="match status" value="1"/>
</dbReference>
<dbReference type="GO" id="GO:0000723">
    <property type="term" value="P:telomere maintenance"/>
    <property type="evidence" value="ECO:0007669"/>
    <property type="project" value="InterPro"/>
</dbReference>
<sequence length="610" mass="69081">MSSYSNWNTFEEEEEEEEEEQDASIEVDIAERDNVIFAVDATLPMHETDENGISHFSGALRCAARFLQNKIVQSESDLMGLVFFGTNESHNEQGFKHIYVQYDLDVPDVDRILDLEKLANNRDKVSTEIGSSDDYSLAEVFWTCSNLFSAGGQKVSTKRIFLITHNDSPHTGNLTLQRNARVRAQDLQDLGISIELFPVEIGNNSFKFDVFFQDLPGVVGAGEDSAEVPASASRKYEEMQKKILRRETKKRTTFRVPLHLHEGLTIGVKGYNLVLEQRKGNYTYLDRRTNAEVRTVTTWACSATAQSLLPTDMKSYWVYGGQKVVFTKSEVNGIKYFGDPGLVLLGFKDRHALKFKYNVKHAAFIYPDESEYTGSTSVFAHFLERLSIRGKIAICRLIARRNAAPRLVALLPQKGCVDKNGDEIPCGFHVIYLPFEDDNRRIPASTASQISPEHTDLAKEVVHSLVIKNYDAANYENPVLQKHYNNLQAIALRRDFAEEIDDTTLPRTEAMHKRAGDRIRDFKQALGEQEEDEVVVEQPKTKRVKAVDGGQKRSKSDVDLSESAFRAKCKDGKLSSFTVAQLSEFLLSKDRKPAKKKSDLIRQIEEYFEA</sequence>
<evidence type="ECO:0000313" key="21">
    <source>
        <dbReference type="Proteomes" id="UP000053201"/>
    </source>
</evidence>
<comment type="similarity">
    <text evidence="3">Belongs to the ku70 family.</text>
</comment>
<evidence type="ECO:0000256" key="1">
    <source>
        <dbReference type="ARBA" id="ARBA00004123"/>
    </source>
</evidence>
<evidence type="ECO:0000256" key="15">
    <source>
        <dbReference type="ARBA" id="ARBA00023242"/>
    </source>
</evidence>
<dbReference type="Gene3D" id="2.40.290.10">
    <property type="match status" value="1"/>
</dbReference>
<dbReference type="InterPro" id="IPR036361">
    <property type="entry name" value="SAP_dom_sf"/>
</dbReference>
<keyword evidence="15" id="KW-0539">Nucleus</keyword>
<dbReference type="GO" id="GO:0003678">
    <property type="term" value="F:DNA helicase activity"/>
    <property type="evidence" value="ECO:0007669"/>
    <property type="project" value="UniProtKB-EC"/>
</dbReference>
<dbReference type="InterPro" id="IPR006165">
    <property type="entry name" value="Ku70"/>
</dbReference>
<dbReference type="InterPro" id="IPR006164">
    <property type="entry name" value="DNA_bd_Ku70/Ku80"/>
</dbReference>
<keyword evidence="12" id="KW-0238">DNA-binding</keyword>
<keyword evidence="6" id="KW-0547">Nucleotide-binding</keyword>
<evidence type="ECO:0000256" key="13">
    <source>
        <dbReference type="ARBA" id="ARBA00023172"/>
    </source>
</evidence>
<dbReference type="CDD" id="cd00788">
    <property type="entry name" value="KU70"/>
    <property type="match status" value="1"/>
</dbReference>
<dbReference type="GO" id="GO:0003684">
    <property type="term" value="F:damaged DNA binding"/>
    <property type="evidence" value="ECO:0007669"/>
    <property type="project" value="InterPro"/>
</dbReference>
<evidence type="ECO:0000256" key="18">
    <source>
        <dbReference type="SAM" id="MobiDB-lite"/>
    </source>
</evidence>
<dbReference type="InterPro" id="IPR036465">
    <property type="entry name" value="vWFA_dom_sf"/>
</dbReference>
<protein>
    <recommendedName>
        <fullName evidence="5">ATP-dependent DNA helicase II subunit 1</fullName>
        <ecNumber evidence="4">3.6.4.12</ecNumber>
    </recommendedName>
    <alternativeName>
        <fullName evidence="16">ATP-dependent DNA helicase II subunit Ku70</fullName>
    </alternativeName>
</protein>
<proteinExistence type="inferred from homology"/>
<dbReference type="EMBL" id="KQ257459">
    <property type="protein sequence ID" value="KNC98981.1"/>
    <property type="molecule type" value="Genomic_DNA"/>
</dbReference>
<dbReference type="FunFam" id="3.40.50.410:FF:000080">
    <property type="entry name" value="X-ray repair-complementing defective repair in Chinese hamster cells 6"/>
    <property type="match status" value="1"/>
</dbReference>
<keyword evidence="7" id="KW-0227">DNA damage</keyword>
<dbReference type="Gene3D" id="1.10.1600.10">
    <property type="match status" value="1"/>
</dbReference>
<evidence type="ECO:0000256" key="5">
    <source>
        <dbReference type="ARBA" id="ARBA00021796"/>
    </source>
</evidence>
<evidence type="ECO:0000256" key="7">
    <source>
        <dbReference type="ARBA" id="ARBA00022763"/>
    </source>
</evidence>
<evidence type="ECO:0000256" key="16">
    <source>
        <dbReference type="ARBA" id="ARBA00031811"/>
    </source>
</evidence>
<dbReference type="Gene3D" id="3.40.50.410">
    <property type="entry name" value="von Willebrand factor, type A domain"/>
    <property type="match status" value="1"/>
</dbReference>
<dbReference type="OMA" id="FWANVKH"/>
<dbReference type="AlphaFoldDB" id="A0A0L0HD90"/>
<dbReference type="InterPro" id="IPR016194">
    <property type="entry name" value="SPOC-like_C_dom_sf"/>
</dbReference>
<keyword evidence="14" id="KW-0234">DNA repair</keyword>
<evidence type="ECO:0000256" key="4">
    <source>
        <dbReference type="ARBA" id="ARBA00012551"/>
    </source>
</evidence>
<evidence type="ECO:0000256" key="17">
    <source>
        <dbReference type="ARBA" id="ARBA00047995"/>
    </source>
</evidence>
<evidence type="ECO:0000256" key="12">
    <source>
        <dbReference type="ARBA" id="ARBA00023125"/>
    </source>
</evidence>
<dbReference type="SUPFAM" id="SSF100939">
    <property type="entry name" value="SPOC domain-like"/>
    <property type="match status" value="1"/>
</dbReference>
<dbReference type="SUPFAM" id="SSF53300">
    <property type="entry name" value="vWA-like"/>
    <property type="match status" value="1"/>
</dbReference>
<dbReference type="GO" id="GO:0043564">
    <property type="term" value="C:Ku70:Ku80 complex"/>
    <property type="evidence" value="ECO:0007669"/>
    <property type="project" value="InterPro"/>
</dbReference>
<evidence type="ECO:0000256" key="8">
    <source>
        <dbReference type="ARBA" id="ARBA00022801"/>
    </source>
</evidence>
<accession>A0A0L0HD90</accession>
<feature type="region of interest" description="Disordered" evidence="18">
    <location>
        <begin position="1"/>
        <end position="25"/>
    </location>
</feature>
<keyword evidence="11" id="KW-0779">Telomere</keyword>
<dbReference type="InterPro" id="IPR005161">
    <property type="entry name" value="Ku_N"/>
</dbReference>
<evidence type="ECO:0000259" key="19">
    <source>
        <dbReference type="PROSITE" id="PS50234"/>
    </source>
</evidence>
<feature type="domain" description="VWFA" evidence="19">
    <location>
        <begin position="34"/>
        <end position="243"/>
    </location>
</feature>
<dbReference type="InterPro" id="IPR047087">
    <property type="entry name" value="KU70_core_dom"/>
</dbReference>
<dbReference type="CDD" id="cd01458">
    <property type="entry name" value="vWA_ku"/>
    <property type="match status" value="1"/>
</dbReference>
<evidence type="ECO:0000256" key="3">
    <source>
        <dbReference type="ARBA" id="ARBA00005240"/>
    </source>
</evidence>
<dbReference type="FunCoup" id="A0A0L0HD90">
    <property type="interactions" value="658"/>
</dbReference>
<dbReference type="Gene3D" id="1.10.720.30">
    <property type="entry name" value="SAP domain"/>
    <property type="match status" value="1"/>
</dbReference>
<dbReference type="Pfam" id="PF02735">
    <property type="entry name" value="Ku"/>
    <property type="match status" value="1"/>
</dbReference>
<comment type="subcellular location">
    <subcellularLocation>
        <location evidence="2">Chromosome</location>
        <location evidence="2">Telomere</location>
    </subcellularLocation>
    <subcellularLocation>
        <location evidence="1">Nucleus</location>
    </subcellularLocation>
</comment>
<evidence type="ECO:0000256" key="6">
    <source>
        <dbReference type="ARBA" id="ARBA00022741"/>
    </source>
</evidence>
<keyword evidence="8" id="KW-0378">Hydrolase</keyword>
<dbReference type="NCBIfam" id="TIGR00578">
    <property type="entry name" value="ku70"/>
    <property type="match status" value="1"/>
</dbReference>
<keyword evidence="9 20" id="KW-0347">Helicase</keyword>
<keyword evidence="10" id="KW-0067">ATP-binding</keyword>
<dbReference type="EC" id="3.6.4.12" evidence="4"/>
<evidence type="ECO:0000256" key="14">
    <source>
        <dbReference type="ARBA" id="ARBA00023204"/>
    </source>
</evidence>
<organism evidence="20 21">
    <name type="scientific">Spizellomyces punctatus (strain DAOM BR117)</name>
    <dbReference type="NCBI Taxonomy" id="645134"/>
    <lineage>
        <taxon>Eukaryota</taxon>
        <taxon>Fungi</taxon>
        <taxon>Fungi incertae sedis</taxon>
        <taxon>Chytridiomycota</taxon>
        <taxon>Chytridiomycota incertae sedis</taxon>
        <taxon>Chytridiomycetes</taxon>
        <taxon>Spizellomycetales</taxon>
        <taxon>Spizellomycetaceae</taxon>
        <taxon>Spizellomyces</taxon>
    </lineage>
</organism>
<dbReference type="GO" id="GO:0042162">
    <property type="term" value="F:telomeric DNA binding"/>
    <property type="evidence" value="ECO:0007669"/>
    <property type="project" value="InterPro"/>
</dbReference>
<keyword evidence="21" id="KW-1185">Reference proteome</keyword>
<dbReference type="Gene3D" id="4.10.970.10">
    <property type="entry name" value="Ku70, bridge and pillars"/>
    <property type="match status" value="1"/>
</dbReference>
<dbReference type="GO" id="GO:0006303">
    <property type="term" value="P:double-strand break repair via nonhomologous end joining"/>
    <property type="evidence" value="ECO:0007669"/>
    <property type="project" value="InterPro"/>
</dbReference>
<dbReference type="GeneID" id="27689278"/>
<dbReference type="SUPFAM" id="SSF68906">
    <property type="entry name" value="SAP domain"/>
    <property type="match status" value="1"/>
</dbReference>
<dbReference type="GO" id="GO:0005524">
    <property type="term" value="F:ATP binding"/>
    <property type="evidence" value="ECO:0007669"/>
    <property type="project" value="UniProtKB-KW"/>
</dbReference>
<dbReference type="Proteomes" id="UP000053201">
    <property type="component" value="Unassembled WGS sequence"/>
</dbReference>
<feature type="compositionally biased region" description="Acidic residues" evidence="18">
    <location>
        <begin position="10"/>
        <end position="25"/>
    </location>
</feature>
<dbReference type="InterPro" id="IPR002035">
    <property type="entry name" value="VWF_A"/>
</dbReference>
<evidence type="ECO:0000256" key="9">
    <source>
        <dbReference type="ARBA" id="ARBA00022806"/>
    </source>
</evidence>
<dbReference type="GO" id="GO:0016787">
    <property type="term" value="F:hydrolase activity"/>
    <property type="evidence" value="ECO:0007669"/>
    <property type="project" value="UniProtKB-KW"/>
</dbReference>
<dbReference type="STRING" id="645134.A0A0L0HD90"/>
<dbReference type="PIRSF" id="PIRSF003033">
    <property type="entry name" value="Ku70"/>
    <property type="match status" value="1"/>
</dbReference>
<reference evidence="20 21" key="1">
    <citation type="submission" date="2009-08" db="EMBL/GenBank/DDBJ databases">
        <title>The Genome Sequence of Spizellomyces punctatus strain DAOM BR117.</title>
        <authorList>
            <consortium name="The Broad Institute Genome Sequencing Platform"/>
            <person name="Russ C."/>
            <person name="Cuomo C."/>
            <person name="Shea T."/>
            <person name="Young S.K."/>
            <person name="Zeng Q."/>
            <person name="Koehrsen M."/>
            <person name="Haas B."/>
            <person name="Borodovsky M."/>
            <person name="Guigo R."/>
            <person name="Alvarado L."/>
            <person name="Berlin A."/>
            <person name="Bochicchio J."/>
            <person name="Borenstein D."/>
            <person name="Chapman S."/>
            <person name="Chen Z."/>
            <person name="Engels R."/>
            <person name="Freedman E."/>
            <person name="Gellesch M."/>
            <person name="Goldberg J."/>
            <person name="Griggs A."/>
            <person name="Gujja S."/>
            <person name="Heiman D."/>
            <person name="Hepburn T."/>
            <person name="Howarth C."/>
            <person name="Jen D."/>
            <person name="Larson L."/>
            <person name="Lewis B."/>
            <person name="Mehta T."/>
            <person name="Park D."/>
            <person name="Pearson M."/>
            <person name="Roberts A."/>
            <person name="Saif S."/>
            <person name="Shenoy N."/>
            <person name="Sisk P."/>
            <person name="Stolte C."/>
            <person name="Sykes S."/>
            <person name="Thomson T."/>
            <person name="Walk T."/>
            <person name="White J."/>
            <person name="Yandava C."/>
            <person name="Burger G."/>
            <person name="Gray M.W."/>
            <person name="Holland P.W.H."/>
            <person name="King N."/>
            <person name="Lang F.B.F."/>
            <person name="Roger A.J."/>
            <person name="Ruiz-Trillo I."/>
            <person name="Lander E."/>
            <person name="Nusbaum C."/>
        </authorList>
    </citation>
    <scope>NUCLEOTIDE SEQUENCE [LARGE SCALE GENOMIC DNA]</scope>
    <source>
        <strain evidence="20 21">DAOM BR117</strain>
    </source>
</reference>
<dbReference type="eggNOG" id="KOG2327">
    <property type="taxonomic scope" value="Eukaryota"/>
</dbReference>
<gene>
    <name evidence="20" type="ORF">SPPG_05936</name>
</gene>
<keyword evidence="11" id="KW-0158">Chromosome</keyword>
<keyword evidence="13" id="KW-0233">DNA recombination</keyword>
<evidence type="ECO:0000256" key="10">
    <source>
        <dbReference type="ARBA" id="ARBA00022840"/>
    </source>
</evidence>
<evidence type="ECO:0000313" key="20">
    <source>
        <dbReference type="EMBL" id="KNC98981.1"/>
    </source>
</evidence>
<evidence type="ECO:0000256" key="2">
    <source>
        <dbReference type="ARBA" id="ARBA00004574"/>
    </source>
</evidence>
<comment type="catalytic activity">
    <reaction evidence="17">
        <text>ATP + H2O = ADP + phosphate + H(+)</text>
        <dbReference type="Rhea" id="RHEA:13065"/>
        <dbReference type="ChEBI" id="CHEBI:15377"/>
        <dbReference type="ChEBI" id="CHEBI:15378"/>
        <dbReference type="ChEBI" id="CHEBI:30616"/>
        <dbReference type="ChEBI" id="CHEBI:43474"/>
        <dbReference type="ChEBI" id="CHEBI:456216"/>
        <dbReference type="EC" id="3.6.4.12"/>
    </reaction>
</comment>
<dbReference type="PANTHER" id="PTHR12604:SF2">
    <property type="entry name" value="X-RAY REPAIR CROSS-COMPLEMENTING PROTEIN 6"/>
    <property type="match status" value="1"/>
</dbReference>
<dbReference type="RefSeq" id="XP_016607021.1">
    <property type="nucleotide sequence ID" value="XM_016754145.1"/>
</dbReference>
<evidence type="ECO:0000256" key="11">
    <source>
        <dbReference type="ARBA" id="ARBA00022895"/>
    </source>
</evidence>
<dbReference type="VEuPathDB" id="FungiDB:SPPG_05936"/>
<dbReference type="SMART" id="SM00559">
    <property type="entry name" value="Ku78"/>
    <property type="match status" value="1"/>
</dbReference>
<dbReference type="GO" id="GO:0006310">
    <property type="term" value="P:DNA recombination"/>
    <property type="evidence" value="ECO:0007669"/>
    <property type="project" value="UniProtKB-KW"/>
</dbReference>